<dbReference type="EMBL" id="CAFBRV010000005">
    <property type="protein sequence ID" value="CAB5104350.1"/>
    <property type="molecule type" value="Genomic_DNA"/>
</dbReference>
<protein>
    <submittedName>
        <fullName evidence="2">Unannotated protein</fullName>
    </submittedName>
</protein>
<accession>A0A6J7VKS2</accession>
<sequence length="576" mass="61562">MKSAENIKRLAIFFLTIIVLASLQNLPVSADSAPDEQYMIVPPPNTTKEGLYFIDSDFTNVISYLVGYSEPNPLKATKFLCTSYDDSLCKAAARIDYVVHLSYCSKSTDIDCIAGLFAIKPDGTRVEGVFIHGMPDVPTNEFQGESTVGLPSSGVDGLWQIPGVIHGGGSDTYAVVSQLSSYGQTKVPGATLTNRFELMDLSAGIFPVQVLSGTFTPRKAVIQVNADGSNSVAIPGGVTNNLHTGKLCVVTSVTECAVRQRFPMDYTFGLSMRISQKISGWLHGRIQEPVISFAGNEFGTNLTIQARPVTVPIVLAWADRIDQPQVMQSWSSQAHPGRVWTAEASGATSISLLQALLPFANDSSVAEPSAWIFRTLRNGELSGSPSCILNSKTLAGFVSTNSTVYSAGPPTFNPVTESLDYKLVAPHLTSKGEVFKGVYTLGIRSDVARCIYKFTNAPIKATISVTDEAGQSSVAVESMSEHDGWIYLSASGFTFSSPTVHVKLIGTPIPEVSTAPVVTPTPTPTPTPTASSTPSLTPTTIEKPIVKKTTITCIKGKTVKKVTANSPKCPKGYKKK</sequence>
<evidence type="ECO:0000313" key="2">
    <source>
        <dbReference type="EMBL" id="CAB5104350.1"/>
    </source>
</evidence>
<feature type="compositionally biased region" description="Low complexity" evidence="1">
    <location>
        <begin position="528"/>
        <end position="538"/>
    </location>
</feature>
<organism evidence="2">
    <name type="scientific">freshwater metagenome</name>
    <dbReference type="NCBI Taxonomy" id="449393"/>
    <lineage>
        <taxon>unclassified sequences</taxon>
        <taxon>metagenomes</taxon>
        <taxon>ecological metagenomes</taxon>
    </lineage>
</organism>
<evidence type="ECO:0000256" key="1">
    <source>
        <dbReference type="SAM" id="MobiDB-lite"/>
    </source>
</evidence>
<gene>
    <name evidence="2" type="ORF">UFOPK4410_00141</name>
</gene>
<reference evidence="2" key="1">
    <citation type="submission" date="2020-05" db="EMBL/GenBank/DDBJ databases">
        <authorList>
            <person name="Chiriac C."/>
            <person name="Salcher M."/>
            <person name="Ghai R."/>
            <person name="Kavagutti S V."/>
        </authorList>
    </citation>
    <scope>NUCLEOTIDE SEQUENCE</scope>
</reference>
<name>A0A6J7VKS2_9ZZZZ</name>
<proteinExistence type="predicted"/>
<feature type="region of interest" description="Disordered" evidence="1">
    <location>
        <begin position="515"/>
        <end position="538"/>
    </location>
</feature>
<dbReference type="AlphaFoldDB" id="A0A6J7VKS2"/>